<protein>
    <recommendedName>
        <fullName evidence="3">DUF2190 family protein</fullName>
    </recommendedName>
</protein>
<accession>A0A410P6S9</accession>
<proteinExistence type="predicted"/>
<organism evidence="1 2">
    <name type="scientific">Velamenicoccus archaeovorus</name>
    <dbReference type="NCBI Taxonomy" id="1930593"/>
    <lineage>
        <taxon>Bacteria</taxon>
        <taxon>Pseudomonadati</taxon>
        <taxon>Candidatus Omnitrophota</taxon>
        <taxon>Candidatus Velamenicoccus</taxon>
    </lineage>
</organism>
<gene>
    <name evidence="1" type="ORF">BU251_09250</name>
</gene>
<evidence type="ECO:0000313" key="2">
    <source>
        <dbReference type="Proteomes" id="UP000287243"/>
    </source>
</evidence>
<name>A0A410P6S9_VELA1</name>
<keyword evidence="2" id="KW-1185">Reference proteome</keyword>
<sequence>MSQFNIGSKAFVAGEALEAYRRVKLSAGSGTQVEYADAGEAFIGFTAAKAAQGEMVSVDLKTTGRTFKVEANGAIAVGGNFYGANDGKVSATVSGSIQGRVLEAAASDGEIIEGLLL</sequence>
<dbReference type="EMBL" id="CP019384">
    <property type="protein sequence ID" value="QAT17897.1"/>
    <property type="molecule type" value="Genomic_DNA"/>
</dbReference>
<dbReference type="RefSeq" id="WP_128700863.1">
    <property type="nucleotide sequence ID" value="NZ_CP019384.1"/>
</dbReference>
<dbReference type="KEGG" id="vai:BU251_09250"/>
<dbReference type="OrthoDB" id="5459315at2"/>
<reference evidence="1 2" key="1">
    <citation type="submission" date="2017-01" db="EMBL/GenBank/DDBJ databases">
        <title>First insights into the biology of 'candidatus Vampirococcus archaeovorus'.</title>
        <authorList>
            <person name="Kizina J."/>
            <person name="Jordan S."/>
            <person name="Stueber K."/>
            <person name="Reinhardt R."/>
            <person name="Harder J."/>
        </authorList>
    </citation>
    <scope>NUCLEOTIDE SEQUENCE [LARGE SCALE GENOMIC DNA]</scope>
    <source>
        <strain evidence="1 2">LiM</strain>
    </source>
</reference>
<evidence type="ECO:0008006" key="3">
    <source>
        <dbReference type="Google" id="ProtNLM"/>
    </source>
</evidence>
<dbReference type="Proteomes" id="UP000287243">
    <property type="component" value="Chromosome"/>
</dbReference>
<dbReference type="AlphaFoldDB" id="A0A410P6S9"/>
<evidence type="ECO:0000313" key="1">
    <source>
        <dbReference type="EMBL" id="QAT17897.1"/>
    </source>
</evidence>